<gene>
    <name evidence="2" type="ORF">APUU_12073S</name>
</gene>
<dbReference type="KEGG" id="apuu:APUU_12073S"/>
<feature type="region of interest" description="Disordered" evidence="1">
    <location>
        <begin position="1"/>
        <end position="131"/>
    </location>
</feature>
<protein>
    <submittedName>
        <fullName evidence="2">Uncharacterized protein</fullName>
    </submittedName>
</protein>
<dbReference type="EMBL" id="AP024443">
    <property type="protein sequence ID" value="BCS19245.1"/>
    <property type="molecule type" value="Genomic_DNA"/>
</dbReference>
<proteinExistence type="predicted"/>
<dbReference type="AlphaFoldDB" id="A0A7R7XDF5"/>
<name>A0A7R7XDF5_9EURO</name>
<evidence type="ECO:0000313" key="2">
    <source>
        <dbReference type="EMBL" id="BCS19245.1"/>
    </source>
</evidence>
<sequence length="840" mass="92531">MADSSKPLPRRPHTASGISHLQYPTLPPLSGSVEEWLSRSRPIDMTSTPPADHPRQSLSESWATLSLSDIHSEDGAPSEQTDAGSLIDPSGPDDVASLDERYSSNDDMDGNYEEGLENEGYDSRSDVSESQELQPMFPQIGCSIDDSSLTAQTAFRQSTESIEFIEPDQWPEAERVQLKHTIRLIDGSEIAELGDNISTNLQDSTLMATLQQTITKKSIDTDKPFRVVYVGSSEFRGIILDKLGDVLVSSTSSGFESSSTESSRYHVVPTSFGAGAVPNFAELLPIHFQLIVDECLEATSESHIDRPRTINLKFKNRSACTSLWTRTGYGISSSTEWALPDMAIIFLSSQDTTAAMNTQKSARMFMERHGVPAMVISEKPLWKMSRESIPVNHHSLHMCLESRHIPTGKTTVLKRYPIDLSTFESITPGQLNKNLASLANIYPRKHPKSCPGDVQKDSALDVKGFTQKILPLPYLSDDTQLAFVLRVLMITALSAGTLALGHLALKAAAFFISSFFARSVTTSQISPNSSIHTTSIIPMAEVEQTSLSALSSTTRSVQVLGHQPNGLSQLQHLIRGAPSSIDSSQPSENFEIQVVGDCHLVIKPPNKSPGSRKSPKFNVQVTRRSQRLQYELSRLFDGVYSLKLDREEAYGPVNVTITADSKPPVNQVVTVDLGTPWLKVANWKRAAQAITSELVRDVGTAQMGLSEVYGRASNELQVLVGDIVKRTHFLQQKASLLRRDSLSVSFNTRDIALPTSKQLSEVFQRTAVQPFLSASSVLQYQTKKVSDEAKQIVSSTWERINACAHRLSPKICEHVQNVRKSKTLDKAHKRARRLMKGSAS</sequence>
<dbReference type="RefSeq" id="XP_041551439.1">
    <property type="nucleotide sequence ID" value="XM_041698234.1"/>
</dbReference>
<evidence type="ECO:0000256" key="1">
    <source>
        <dbReference type="SAM" id="MobiDB-lite"/>
    </source>
</evidence>
<accession>A0A7R7XDF5</accession>
<dbReference type="Proteomes" id="UP000654913">
    <property type="component" value="Chromosome 1"/>
</dbReference>
<feature type="compositionally biased region" description="Acidic residues" evidence="1">
    <location>
        <begin position="106"/>
        <end position="120"/>
    </location>
</feature>
<reference evidence="2" key="2">
    <citation type="submission" date="2021-02" db="EMBL/GenBank/DDBJ databases">
        <title>Aspergillus puulaauensis MK2 genome sequence.</title>
        <authorList>
            <person name="Futagami T."/>
            <person name="Mori K."/>
            <person name="Kadooka C."/>
            <person name="Tanaka T."/>
        </authorList>
    </citation>
    <scope>NUCLEOTIDE SEQUENCE</scope>
    <source>
        <strain evidence="2">MK2</strain>
    </source>
</reference>
<evidence type="ECO:0000313" key="3">
    <source>
        <dbReference type="Proteomes" id="UP000654913"/>
    </source>
</evidence>
<dbReference type="GeneID" id="64969250"/>
<keyword evidence="3" id="KW-1185">Reference proteome</keyword>
<dbReference type="OrthoDB" id="439943at2759"/>
<reference evidence="2" key="1">
    <citation type="submission" date="2021-01" db="EMBL/GenBank/DDBJ databases">
        <authorList>
            <consortium name="Aspergillus puulaauensis MK2 genome sequencing consortium"/>
            <person name="Kazuki M."/>
            <person name="Futagami T."/>
        </authorList>
    </citation>
    <scope>NUCLEOTIDE SEQUENCE</scope>
    <source>
        <strain evidence="2">MK2</strain>
    </source>
</reference>
<organism evidence="2 3">
    <name type="scientific">Aspergillus puulaauensis</name>
    <dbReference type="NCBI Taxonomy" id="1220207"/>
    <lineage>
        <taxon>Eukaryota</taxon>
        <taxon>Fungi</taxon>
        <taxon>Dikarya</taxon>
        <taxon>Ascomycota</taxon>
        <taxon>Pezizomycotina</taxon>
        <taxon>Eurotiomycetes</taxon>
        <taxon>Eurotiomycetidae</taxon>
        <taxon>Eurotiales</taxon>
        <taxon>Aspergillaceae</taxon>
        <taxon>Aspergillus</taxon>
    </lineage>
</organism>
<feature type="compositionally biased region" description="Polar residues" evidence="1">
    <location>
        <begin position="56"/>
        <end position="69"/>
    </location>
</feature>